<dbReference type="EMBL" id="KB706724">
    <property type="protein sequence ID" value="EMR66015.1"/>
    <property type="molecule type" value="Genomic_DNA"/>
</dbReference>
<gene>
    <name evidence="6" type="ORF">UCREL1_6994</name>
</gene>
<dbReference type="PANTHER" id="PTHR23501:SF199">
    <property type="entry name" value="MFS EFFLUX TRANSPORTER INPD-RELATED"/>
    <property type="match status" value="1"/>
</dbReference>
<reference evidence="7" key="1">
    <citation type="journal article" date="2013" name="Genome Announc.">
        <title>Draft genome sequence of the grapevine dieback fungus Eutypa lata UCR-EL1.</title>
        <authorList>
            <person name="Blanco-Ulate B."/>
            <person name="Rolshausen P.E."/>
            <person name="Cantu D."/>
        </authorList>
    </citation>
    <scope>NUCLEOTIDE SEQUENCE [LARGE SCALE GENOMIC DNA]</scope>
    <source>
        <strain evidence="7">UCR-EL1</strain>
    </source>
</reference>
<accession>M7TH08</accession>
<dbReference type="eggNOG" id="KOG0254">
    <property type="taxonomic scope" value="Eukaryota"/>
</dbReference>
<dbReference type="AlphaFoldDB" id="M7TH08"/>
<keyword evidence="2 5" id="KW-0812">Transmembrane</keyword>
<comment type="subcellular location">
    <subcellularLocation>
        <location evidence="1">Membrane</location>
        <topology evidence="1">Multi-pass membrane protein</topology>
    </subcellularLocation>
</comment>
<feature type="transmembrane region" description="Helical" evidence="5">
    <location>
        <begin position="133"/>
        <end position="152"/>
    </location>
</feature>
<evidence type="ECO:0000256" key="5">
    <source>
        <dbReference type="SAM" id="Phobius"/>
    </source>
</evidence>
<evidence type="ECO:0000256" key="4">
    <source>
        <dbReference type="ARBA" id="ARBA00023136"/>
    </source>
</evidence>
<dbReference type="GO" id="GO:0022857">
    <property type="term" value="F:transmembrane transporter activity"/>
    <property type="evidence" value="ECO:0007669"/>
    <property type="project" value="TreeGrafter"/>
</dbReference>
<keyword evidence="7" id="KW-1185">Reference proteome</keyword>
<keyword evidence="3 5" id="KW-1133">Transmembrane helix</keyword>
<dbReference type="OrthoDB" id="4765185at2759"/>
<evidence type="ECO:0000313" key="7">
    <source>
        <dbReference type="Proteomes" id="UP000012174"/>
    </source>
</evidence>
<proteinExistence type="predicted"/>
<sequence>MWIGAPILAVGGGLLQLIRPDTPTAQWVGFQILSGAGYGICGQMPLLAVQVVLGEADVPTGLVVVLLFQCLGGALAPSIGQNLFTDNLLRNLAEVQGIDGAAVVAAGGRGFREIVPEDLMDEVINAFNSALRVVFWVALATPVLAWVVSWAMEWRRVPKDRERANFENMTAQGGNTQDLEK</sequence>
<dbReference type="GO" id="GO:0005886">
    <property type="term" value="C:plasma membrane"/>
    <property type="evidence" value="ECO:0007669"/>
    <property type="project" value="TreeGrafter"/>
</dbReference>
<organism evidence="6 7">
    <name type="scientific">Eutypa lata (strain UCR-EL1)</name>
    <name type="common">Grapevine dieback disease fungus</name>
    <name type="synonym">Eutypa armeniacae</name>
    <dbReference type="NCBI Taxonomy" id="1287681"/>
    <lineage>
        <taxon>Eukaryota</taxon>
        <taxon>Fungi</taxon>
        <taxon>Dikarya</taxon>
        <taxon>Ascomycota</taxon>
        <taxon>Pezizomycotina</taxon>
        <taxon>Sordariomycetes</taxon>
        <taxon>Xylariomycetidae</taxon>
        <taxon>Xylariales</taxon>
        <taxon>Diatrypaceae</taxon>
        <taxon>Eutypa</taxon>
    </lineage>
</organism>
<evidence type="ECO:0000256" key="2">
    <source>
        <dbReference type="ARBA" id="ARBA00022692"/>
    </source>
</evidence>
<evidence type="ECO:0000313" key="6">
    <source>
        <dbReference type="EMBL" id="EMR66015.1"/>
    </source>
</evidence>
<protein>
    <submittedName>
        <fullName evidence="6">Putative mfs transporter protein</fullName>
    </submittedName>
</protein>
<dbReference type="Proteomes" id="UP000012174">
    <property type="component" value="Unassembled WGS sequence"/>
</dbReference>
<dbReference type="SUPFAM" id="SSF103473">
    <property type="entry name" value="MFS general substrate transporter"/>
    <property type="match status" value="1"/>
</dbReference>
<feature type="transmembrane region" description="Helical" evidence="5">
    <location>
        <begin position="60"/>
        <end position="80"/>
    </location>
</feature>
<name>M7TH08_EUTLA</name>
<keyword evidence="4 5" id="KW-0472">Membrane</keyword>
<feature type="transmembrane region" description="Helical" evidence="5">
    <location>
        <begin position="30"/>
        <end position="53"/>
    </location>
</feature>
<dbReference type="OMA" id="MWIGAPI"/>
<evidence type="ECO:0000256" key="3">
    <source>
        <dbReference type="ARBA" id="ARBA00022989"/>
    </source>
</evidence>
<dbReference type="KEGG" id="ela:UCREL1_6994"/>
<dbReference type="PANTHER" id="PTHR23501">
    <property type="entry name" value="MAJOR FACILITATOR SUPERFAMILY"/>
    <property type="match status" value="1"/>
</dbReference>
<dbReference type="HOGENOM" id="CLU_000960_8_3_1"/>
<evidence type="ECO:0000256" key="1">
    <source>
        <dbReference type="ARBA" id="ARBA00004141"/>
    </source>
</evidence>
<dbReference type="InterPro" id="IPR036259">
    <property type="entry name" value="MFS_trans_sf"/>
</dbReference>